<comment type="similarity">
    <text evidence="1">Belongs to the isochorismatase family.</text>
</comment>
<dbReference type="eggNOG" id="ENOG502RZ3J">
    <property type="taxonomic scope" value="Eukaryota"/>
</dbReference>
<name>S3DC22_GLAL2</name>
<dbReference type="InterPro" id="IPR036380">
    <property type="entry name" value="Isochorismatase-like_sf"/>
</dbReference>
<feature type="domain" description="Isochorismatase-like" evidence="3">
    <location>
        <begin position="7"/>
        <end position="192"/>
    </location>
</feature>
<dbReference type="CDD" id="cd00431">
    <property type="entry name" value="cysteine_hydrolases"/>
    <property type="match status" value="1"/>
</dbReference>
<dbReference type="OrthoDB" id="167809at2759"/>
<dbReference type="KEGG" id="glz:GLAREA_08058"/>
<dbReference type="HOGENOM" id="CLU_068979_8_2_1"/>
<gene>
    <name evidence="4" type="ORF">GLAREA_08058</name>
</gene>
<dbReference type="Pfam" id="PF00857">
    <property type="entry name" value="Isochorismatase"/>
    <property type="match status" value="1"/>
</dbReference>
<dbReference type="SUPFAM" id="SSF52499">
    <property type="entry name" value="Isochorismatase-like hydrolases"/>
    <property type="match status" value="1"/>
</dbReference>
<reference evidence="4 5" key="1">
    <citation type="journal article" date="2013" name="BMC Genomics">
        <title>Genomics-driven discovery of the pneumocandin biosynthetic gene cluster in the fungus Glarea lozoyensis.</title>
        <authorList>
            <person name="Chen L."/>
            <person name="Yue Q."/>
            <person name="Zhang X."/>
            <person name="Xiang M."/>
            <person name="Wang C."/>
            <person name="Li S."/>
            <person name="Che Y."/>
            <person name="Ortiz-Lopez F.J."/>
            <person name="Bills G.F."/>
            <person name="Liu X."/>
            <person name="An Z."/>
        </authorList>
    </citation>
    <scope>NUCLEOTIDE SEQUENCE [LARGE SCALE GENOMIC DNA]</scope>
    <source>
        <strain evidence="5">ATCC 20868 / MF5171</strain>
    </source>
</reference>
<accession>S3DC22</accession>
<sequence length="207" mass="22548">MAPPPSTAIVLIDPYNDFLHPSGKLTAALADSLASNDAIKHLQTLVKYAHANQIPIFYGLHQQVKPGFLAGWAHPTANQLAQKTNVAFEEGAWGAKIYEGLEPDVVGNGDVVVSKHWCSSSFQNTDLHYQLGQREIKNLVFAGLTANTCMESTARYAYELGYNITMLKDATAGWTVEATTAATDLIWPLFANQVLTVDGWIESLKGN</sequence>
<dbReference type="PANTHER" id="PTHR43540:SF16">
    <property type="entry name" value="ISOCHORISMATASE-LIKE DOMAIN-CONTAINING PROTEIN"/>
    <property type="match status" value="1"/>
</dbReference>
<dbReference type="AlphaFoldDB" id="S3DC22"/>
<dbReference type="EMBL" id="KE145373">
    <property type="protein sequence ID" value="EPE24208.1"/>
    <property type="molecule type" value="Genomic_DNA"/>
</dbReference>
<dbReference type="InterPro" id="IPR000868">
    <property type="entry name" value="Isochorismatase-like_dom"/>
</dbReference>
<keyword evidence="2 4" id="KW-0378">Hydrolase</keyword>
<evidence type="ECO:0000313" key="5">
    <source>
        <dbReference type="Proteomes" id="UP000016922"/>
    </source>
</evidence>
<proteinExistence type="inferred from homology"/>
<dbReference type="PANTHER" id="PTHR43540">
    <property type="entry name" value="PEROXYUREIDOACRYLATE/UREIDOACRYLATE AMIDOHYDROLASE-RELATED"/>
    <property type="match status" value="1"/>
</dbReference>
<dbReference type="OMA" id="YHVTLVR"/>
<evidence type="ECO:0000259" key="3">
    <source>
        <dbReference type="Pfam" id="PF00857"/>
    </source>
</evidence>
<evidence type="ECO:0000313" key="4">
    <source>
        <dbReference type="EMBL" id="EPE24208.1"/>
    </source>
</evidence>
<evidence type="ECO:0000256" key="1">
    <source>
        <dbReference type="ARBA" id="ARBA00006336"/>
    </source>
</evidence>
<organism evidence="4 5">
    <name type="scientific">Glarea lozoyensis (strain ATCC 20868 / MF5171)</name>
    <dbReference type="NCBI Taxonomy" id="1116229"/>
    <lineage>
        <taxon>Eukaryota</taxon>
        <taxon>Fungi</taxon>
        <taxon>Dikarya</taxon>
        <taxon>Ascomycota</taxon>
        <taxon>Pezizomycotina</taxon>
        <taxon>Leotiomycetes</taxon>
        <taxon>Helotiales</taxon>
        <taxon>Helotiaceae</taxon>
        <taxon>Glarea</taxon>
    </lineage>
</organism>
<dbReference type="Proteomes" id="UP000016922">
    <property type="component" value="Unassembled WGS sequence"/>
</dbReference>
<evidence type="ECO:0000256" key="2">
    <source>
        <dbReference type="ARBA" id="ARBA00022801"/>
    </source>
</evidence>
<dbReference type="InterPro" id="IPR050272">
    <property type="entry name" value="Isochorismatase-like_hydrls"/>
</dbReference>
<dbReference type="GeneID" id="19467109"/>
<keyword evidence="5" id="KW-1185">Reference proteome</keyword>
<dbReference type="GO" id="GO:0016787">
    <property type="term" value="F:hydrolase activity"/>
    <property type="evidence" value="ECO:0007669"/>
    <property type="project" value="UniProtKB-KW"/>
</dbReference>
<dbReference type="Gene3D" id="3.40.50.850">
    <property type="entry name" value="Isochorismatase-like"/>
    <property type="match status" value="1"/>
</dbReference>
<protein>
    <submittedName>
        <fullName evidence="4">Isochorismatase-like hydrolase</fullName>
    </submittedName>
</protein>
<dbReference type="RefSeq" id="XP_008088296.1">
    <property type="nucleotide sequence ID" value="XM_008090105.1"/>
</dbReference>